<dbReference type="EMBL" id="JAPDMX010000003">
    <property type="protein sequence ID" value="MCW3171550.1"/>
    <property type="molecule type" value="Genomic_DNA"/>
</dbReference>
<gene>
    <name evidence="1" type="ORF">OHT75_03530</name>
</gene>
<dbReference type="Proteomes" id="UP001163714">
    <property type="component" value="Unassembled WGS sequence"/>
</dbReference>
<proteinExistence type="predicted"/>
<evidence type="ECO:0000313" key="1">
    <source>
        <dbReference type="EMBL" id="MCW3171550.1"/>
    </source>
</evidence>
<protein>
    <submittedName>
        <fullName evidence="1">Uncharacterized protein</fullName>
    </submittedName>
</protein>
<reference evidence="1" key="1">
    <citation type="submission" date="2022-10" db="EMBL/GenBank/DDBJ databases">
        <title>Shewanella flava sp. nov, isolated from the estuary of the Fenhe River into the Yellow River.</title>
        <authorList>
            <person name="Li Y."/>
        </authorList>
    </citation>
    <scope>NUCLEOTIDE SEQUENCE</scope>
    <source>
        <strain evidence="1">FYR11-62</strain>
    </source>
</reference>
<evidence type="ECO:0000313" key="2">
    <source>
        <dbReference type="Proteomes" id="UP001163714"/>
    </source>
</evidence>
<keyword evidence="2" id="KW-1185">Reference proteome</keyword>
<organism evidence="1 2">
    <name type="scientific">Shewanella subflava</name>
    <dbReference type="NCBI Taxonomy" id="2986476"/>
    <lineage>
        <taxon>Bacteria</taxon>
        <taxon>Pseudomonadati</taxon>
        <taxon>Pseudomonadota</taxon>
        <taxon>Gammaproteobacteria</taxon>
        <taxon>Alteromonadales</taxon>
        <taxon>Shewanellaceae</taxon>
        <taxon>Shewanella</taxon>
    </lineage>
</organism>
<name>A0ABT3I688_9GAMM</name>
<accession>A0ABT3I688</accession>
<dbReference type="RefSeq" id="WP_264725058.1">
    <property type="nucleotide sequence ID" value="NZ_JAPDMX010000003.1"/>
</dbReference>
<comment type="caution">
    <text evidence="1">The sequence shown here is derived from an EMBL/GenBank/DDBJ whole genome shotgun (WGS) entry which is preliminary data.</text>
</comment>
<sequence>MKRAKHHQFTASIGYSPSIPLRIWGDSQSDSNPFSFSLVCAVLIEQILSLYRNTRYWNMQLTSAAFINQFDLALDTDSE</sequence>